<name>A0A1G8BQU7_9PSED</name>
<proteinExistence type="inferred from homology"/>
<accession>A0A1G8BQU7</accession>
<dbReference type="InterPro" id="IPR002347">
    <property type="entry name" value="SDR_fam"/>
</dbReference>
<dbReference type="PRINTS" id="PR00081">
    <property type="entry name" value="GDHRDH"/>
</dbReference>
<evidence type="ECO:0000256" key="2">
    <source>
        <dbReference type="ARBA" id="ARBA00023002"/>
    </source>
</evidence>
<comment type="similarity">
    <text evidence="1 3">Belongs to the short-chain dehydrogenases/reductases (SDR) family.</text>
</comment>
<reference evidence="5" key="1">
    <citation type="submission" date="2016-10" db="EMBL/GenBank/DDBJ databases">
        <authorList>
            <person name="Varghese N."/>
            <person name="Submissions S."/>
        </authorList>
    </citation>
    <scope>NUCLEOTIDE SEQUENCE [LARGE SCALE GENOMIC DNA]</scope>
    <source>
        <strain evidence="5">ATCC 700689</strain>
    </source>
</reference>
<evidence type="ECO:0000313" key="5">
    <source>
        <dbReference type="Proteomes" id="UP000182894"/>
    </source>
</evidence>
<evidence type="ECO:0000256" key="1">
    <source>
        <dbReference type="ARBA" id="ARBA00006484"/>
    </source>
</evidence>
<dbReference type="OrthoDB" id="9810734at2"/>
<dbReference type="PANTHER" id="PTHR43086:SF3">
    <property type="entry name" value="NADP-DEPENDENT 3-HYDROXY ACID DEHYDROGENASE YDFG"/>
    <property type="match status" value="1"/>
</dbReference>
<sequence length="268" mass="28183">MSTPNTQGTALITGASSGIGAAYADRLAARGFDLLLVARDQARLEALAGELRTKTSVKVEVLKADLTDASHVSALEQRLRTDASITLLLNNAGVASNSALAEADMGEVDRLIQLNIVALTHLASAAASGFVARRRGAIVNIASVVPMMPERFNAVYAASKAYVLSLTQSLNAEIGEKGVQVQAVMPGATRTEIWERAGIDLNAFPPEMVMDVNEMVDAALAGFDQKELVTLPSLSNAADWDAFVNARLALGPNLSLQHAAARYKTPGA</sequence>
<dbReference type="SUPFAM" id="SSF51735">
    <property type="entry name" value="NAD(P)-binding Rossmann-fold domains"/>
    <property type="match status" value="1"/>
</dbReference>
<dbReference type="PRINTS" id="PR00080">
    <property type="entry name" value="SDRFAMILY"/>
</dbReference>
<dbReference type="Proteomes" id="UP000182894">
    <property type="component" value="Unassembled WGS sequence"/>
</dbReference>
<evidence type="ECO:0008006" key="6">
    <source>
        <dbReference type="Google" id="ProtNLM"/>
    </source>
</evidence>
<dbReference type="Pfam" id="PF00106">
    <property type="entry name" value="adh_short"/>
    <property type="match status" value="1"/>
</dbReference>
<gene>
    <name evidence="4" type="ORF">SAMN05216605_10632</name>
</gene>
<dbReference type="EMBL" id="FNCO01000006">
    <property type="protein sequence ID" value="SDH35010.1"/>
    <property type="molecule type" value="Genomic_DNA"/>
</dbReference>
<dbReference type="STRING" id="89065.SAMN05216605_10632"/>
<dbReference type="AlphaFoldDB" id="A0A1G8BQU7"/>
<dbReference type="PIRSF" id="PIRSF000126">
    <property type="entry name" value="11-beta-HSD1"/>
    <property type="match status" value="1"/>
</dbReference>
<dbReference type="RefSeq" id="WP_074752900.1">
    <property type="nucleotide sequence ID" value="NZ_FNCO01000006.1"/>
</dbReference>
<dbReference type="GO" id="GO:0016491">
    <property type="term" value="F:oxidoreductase activity"/>
    <property type="evidence" value="ECO:0007669"/>
    <property type="project" value="UniProtKB-KW"/>
</dbReference>
<dbReference type="PANTHER" id="PTHR43086">
    <property type="entry name" value="VERY-LONG-CHAIN 3-OXOOACYL-COA REDUCTASE"/>
    <property type="match status" value="1"/>
</dbReference>
<organism evidence="4 5">
    <name type="scientific">Pseudomonas abietaniphila</name>
    <dbReference type="NCBI Taxonomy" id="89065"/>
    <lineage>
        <taxon>Bacteria</taxon>
        <taxon>Pseudomonadati</taxon>
        <taxon>Pseudomonadota</taxon>
        <taxon>Gammaproteobacteria</taxon>
        <taxon>Pseudomonadales</taxon>
        <taxon>Pseudomonadaceae</taxon>
        <taxon>Pseudomonas</taxon>
    </lineage>
</organism>
<protein>
    <recommendedName>
        <fullName evidence="6">Short-chain dehydrogenase</fullName>
    </recommendedName>
</protein>
<dbReference type="Gene3D" id="3.40.50.720">
    <property type="entry name" value="NAD(P)-binding Rossmann-like Domain"/>
    <property type="match status" value="1"/>
</dbReference>
<evidence type="ECO:0000313" key="4">
    <source>
        <dbReference type="EMBL" id="SDH35010.1"/>
    </source>
</evidence>
<keyword evidence="2" id="KW-0560">Oxidoreductase</keyword>
<dbReference type="InterPro" id="IPR036291">
    <property type="entry name" value="NAD(P)-bd_dom_sf"/>
</dbReference>
<keyword evidence="5" id="KW-1185">Reference proteome</keyword>
<evidence type="ECO:0000256" key="3">
    <source>
        <dbReference type="RuleBase" id="RU000363"/>
    </source>
</evidence>